<accession>A0A2G0CIY6</accession>
<evidence type="ECO:0000313" key="2">
    <source>
        <dbReference type="EMBL" id="PHK99887.1"/>
    </source>
</evidence>
<keyword evidence="3" id="KW-1185">Reference proteome</keyword>
<protein>
    <recommendedName>
        <fullName evidence="4">Gliding motility lipoprotein GldH</fullName>
    </recommendedName>
</protein>
<evidence type="ECO:0000256" key="1">
    <source>
        <dbReference type="SAM" id="SignalP"/>
    </source>
</evidence>
<dbReference type="RefSeq" id="WP_099104866.1">
    <property type="nucleotide sequence ID" value="NZ_JAATJF010000001.1"/>
</dbReference>
<dbReference type="PROSITE" id="PS51257">
    <property type="entry name" value="PROKAR_LIPOPROTEIN"/>
    <property type="match status" value="1"/>
</dbReference>
<reference evidence="2 3" key="1">
    <citation type="submission" date="2017-10" db="EMBL/GenBank/DDBJ databases">
        <title>The draft genome sequence of Lewinella marina KCTC 32374.</title>
        <authorList>
            <person name="Wang K."/>
        </authorList>
    </citation>
    <scope>NUCLEOTIDE SEQUENCE [LARGE SCALE GENOMIC DNA]</scope>
    <source>
        <strain evidence="2 3">MKG-38</strain>
    </source>
</reference>
<dbReference type="Proteomes" id="UP000226437">
    <property type="component" value="Unassembled WGS sequence"/>
</dbReference>
<dbReference type="OrthoDB" id="982482at2"/>
<organism evidence="2 3">
    <name type="scientific">Neolewinella marina</name>
    <dbReference type="NCBI Taxonomy" id="438751"/>
    <lineage>
        <taxon>Bacteria</taxon>
        <taxon>Pseudomonadati</taxon>
        <taxon>Bacteroidota</taxon>
        <taxon>Saprospiria</taxon>
        <taxon>Saprospirales</taxon>
        <taxon>Lewinellaceae</taxon>
        <taxon>Neolewinella</taxon>
    </lineage>
</organism>
<dbReference type="InterPro" id="IPR020018">
    <property type="entry name" value="Motility-assoc_lipoprot_GldH"/>
</dbReference>
<keyword evidence="1" id="KW-0732">Signal</keyword>
<proteinExistence type="predicted"/>
<dbReference type="AlphaFoldDB" id="A0A2G0CIY6"/>
<evidence type="ECO:0008006" key="4">
    <source>
        <dbReference type="Google" id="ProtNLM"/>
    </source>
</evidence>
<dbReference type="EMBL" id="PDLO01000001">
    <property type="protein sequence ID" value="PHK99887.1"/>
    <property type="molecule type" value="Genomic_DNA"/>
</dbReference>
<dbReference type="Pfam" id="PF14109">
    <property type="entry name" value="GldH_lipo"/>
    <property type="match status" value="1"/>
</dbReference>
<feature type="chain" id="PRO_5013672691" description="Gliding motility lipoprotein GldH" evidence="1">
    <location>
        <begin position="21"/>
        <end position="156"/>
    </location>
</feature>
<sequence length="156" mass="17210">MSLRLTTGLPLLLALLSACGPEITFQEESDLGPAGWAYADSVAFTFPVTDTSARYDLVLSVTHTQDFPFQNFYTRLATHLPDGTVLTQPLSLQLADTFGDWYGECSGTECTADISLQTGTRFTQLGEHRLVVAQFSRQDPLEEVTGIGFRIVKREE</sequence>
<feature type="signal peptide" evidence="1">
    <location>
        <begin position="1"/>
        <end position="20"/>
    </location>
</feature>
<gene>
    <name evidence="2" type="ORF">CGL56_02255</name>
</gene>
<name>A0A2G0CIY6_9BACT</name>
<comment type="caution">
    <text evidence="2">The sequence shown here is derived from an EMBL/GenBank/DDBJ whole genome shotgun (WGS) entry which is preliminary data.</text>
</comment>
<evidence type="ECO:0000313" key="3">
    <source>
        <dbReference type="Proteomes" id="UP000226437"/>
    </source>
</evidence>